<feature type="compositionally biased region" description="Polar residues" evidence="2">
    <location>
        <begin position="279"/>
        <end position="288"/>
    </location>
</feature>
<dbReference type="PROSITE" id="PS50102">
    <property type="entry name" value="RRM"/>
    <property type="match status" value="1"/>
</dbReference>
<name>A0AAV5QIS2_9ASCO</name>
<accession>A0AAV5QIS2</accession>
<keyword evidence="1" id="KW-0694">RNA-binding</keyword>
<gene>
    <name evidence="4" type="ORF">DASC09_016050</name>
</gene>
<dbReference type="PANTHER" id="PTHR32343:SF10">
    <property type="entry name" value="RNA-BINDING REGION RNP-1 DOMAIN-CONTAINING PROTEIN"/>
    <property type="match status" value="1"/>
</dbReference>
<dbReference type="EMBL" id="BTFZ01000002">
    <property type="protein sequence ID" value="GMM34280.1"/>
    <property type="molecule type" value="Genomic_DNA"/>
</dbReference>
<evidence type="ECO:0000313" key="5">
    <source>
        <dbReference type="Proteomes" id="UP001360560"/>
    </source>
</evidence>
<dbReference type="Gene3D" id="3.30.70.330">
    <property type="match status" value="1"/>
</dbReference>
<evidence type="ECO:0000313" key="4">
    <source>
        <dbReference type="EMBL" id="GMM34280.1"/>
    </source>
</evidence>
<dbReference type="GeneID" id="90072259"/>
<proteinExistence type="predicted"/>
<dbReference type="InterPro" id="IPR000504">
    <property type="entry name" value="RRM_dom"/>
</dbReference>
<comment type="caution">
    <text evidence="4">The sequence shown here is derived from an EMBL/GenBank/DDBJ whole genome shotgun (WGS) entry which is preliminary data.</text>
</comment>
<dbReference type="RefSeq" id="XP_064851280.1">
    <property type="nucleotide sequence ID" value="XM_064995208.1"/>
</dbReference>
<reference evidence="4 5" key="1">
    <citation type="journal article" date="2023" name="Elife">
        <title>Identification of key yeast species and microbe-microbe interactions impacting larval growth of Drosophila in the wild.</title>
        <authorList>
            <person name="Mure A."/>
            <person name="Sugiura Y."/>
            <person name="Maeda R."/>
            <person name="Honda K."/>
            <person name="Sakurai N."/>
            <person name="Takahashi Y."/>
            <person name="Watada M."/>
            <person name="Katoh T."/>
            <person name="Gotoh A."/>
            <person name="Gotoh Y."/>
            <person name="Taniguchi I."/>
            <person name="Nakamura K."/>
            <person name="Hayashi T."/>
            <person name="Katayama T."/>
            <person name="Uemura T."/>
            <person name="Hattori Y."/>
        </authorList>
    </citation>
    <scope>NUCLEOTIDE SEQUENCE [LARGE SCALE GENOMIC DNA]</scope>
    <source>
        <strain evidence="4 5">SC-9</strain>
    </source>
</reference>
<evidence type="ECO:0000256" key="2">
    <source>
        <dbReference type="SAM" id="MobiDB-lite"/>
    </source>
</evidence>
<dbReference type="GO" id="GO:0003723">
    <property type="term" value="F:RNA binding"/>
    <property type="evidence" value="ECO:0007669"/>
    <property type="project" value="UniProtKB-UniRule"/>
</dbReference>
<dbReference type="InterPro" id="IPR012677">
    <property type="entry name" value="Nucleotide-bd_a/b_plait_sf"/>
</dbReference>
<keyword evidence="5" id="KW-1185">Reference proteome</keyword>
<feature type="domain" description="RRM" evidence="3">
    <location>
        <begin position="3"/>
        <end position="77"/>
    </location>
</feature>
<evidence type="ECO:0000259" key="3">
    <source>
        <dbReference type="PROSITE" id="PS50102"/>
    </source>
</evidence>
<protein>
    <recommendedName>
        <fullName evidence="3">RRM domain-containing protein</fullName>
    </recommendedName>
</protein>
<dbReference type="PANTHER" id="PTHR32343">
    <property type="entry name" value="SERINE/ARGININE-RICH SPLICING FACTOR"/>
    <property type="match status" value="1"/>
</dbReference>
<dbReference type="Proteomes" id="UP001360560">
    <property type="component" value="Unassembled WGS sequence"/>
</dbReference>
<evidence type="ECO:0000256" key="1">
    <source>
        <dbReference type="PROSITE-ProRule" id="PRU00176"/>
    </source>
</evidence>
<dbReference type="SUPFAM" id="SSF54928">
    <property type="entry name" value="RNA-binding domain, RBD"/>
    <property type="match status" value="1"/>
</dbReference>
<feature type="region of interest" description="Disordered" evidence="2">
    <location>
        <begin position="269"/>
        <end position="288"/>
    </location>
</feature>
<dbReference type="InterPro" id="IPR035979">
    <property type="entry name" value="RBD_domain_sf"/>
</dbReference>
<organism evidence="4 5">
    <name type="scientific">Saccharomycopsis crataegensis</name>
    <dbReference type="NCBI Taxonomy" id="43959"/>
    <lineage>
        <taxon>Eukaryota</taxon>
        <taxon>Fungi</taxon>
        <taxon>Dikarya</taxon>
        <taxon>Ascomycota</taxon>
        <taxon>Saccharomycotina</taxon>
        <taxon>Saccharomycetes</taxon>
        <taxon>Saccharomycopsidaceae</taxon>
        <taxon>Saccharomycopsis</taxon>
    </lineage>
</organism>
<sequence>MSNTITASNVPSTVPVDKVKEFFEFSGKVDSVIAKATEGEFTTYQIKFAAPEAVSSAVLLNGAELDGKPIKIIEEASTAATTVAPSNPPAPAGAHDTWGKVTMTGVTPESSTIAAAAKVPYTEAGVAANQKTTAAAAADATAKSQPASNDSKIQDIEQEHKPKSAIIAEYLSHGYVLSDQAVDKAIELDKKHGISTKFKGFLSNLDSKYHVQEKASEANAKYGFDKKLAKGRSDLSSYFEKASQTDAGAKLHTFYTGIASDSKQIHQEARRLADLKQSAAGSTSKPSS</sequence>
<dbReference type="AlphaFoldDB" id="A0AAV5QIS2"/>